<evidence type="ECO:0000313" key="2">
    <source>
        <dbReference type="Proteomes" id="UP000694844"/>
    </source>
</evidence>
<dbReference type="PANTHER" id="PTHR10656">
    <property type="entry name" value="CELL FATE DETERMINING PROTEIN MAB21-RELATED"/>
    <property type="match status" value="1"/>
</dbReference>
<gene>
    <name evidence="3" type="primary">LOC111102938</name>
</gene>
<evidence type="ECO:0000256" key="1">
    <source>
        <dbReference type="ARBA" id="ARBA00008307"/>
    </source>
</evidence>
<dbReference type="KEGG" id="cvn:111102938"/>
<sequence length="478" mass="54805">MPLLDRVVRRIHDEHCRFRLSDDEVKDIEDMVVHLVKDLLPGRLLNDSGGRYSIAEVIEAGSYFEQTKIQLPNEFDFMLAVDQLSGEESIFLSEGCKPGYAHVRVTEPQIWDTTSCDDDPERRFEIALLQFNMYVRESLKLLLLEPLRGRFGQLEIKEIVVRGKPFKAFSHVQTLTLLYSELRCTDTVEPGTTLLYERLSTEQKTDIEVCVDLMSCCHLPLSAFKNILPEKCFKNEALAANGCHVVLKSCESNSCVESQGKCRLISYTKTEQGCMKRLDVSWKVAYRMLKWLFQYTGVLEVDTYKIKTAVLHCSSARGQGEAVPVGEGLIAILRVLRKSAFSDNLPGYFNPSLNVWSVRPCYHYLVKYEMIFLLKLFTNIQKCRDEGQNVDVYLDVINAWIYSFCSHAVEISKMAKTSTSRLEQFNWQGNAFLDILKDVEPALKNNVIFSWIPFQLKCHVLCDVFKVLSLVFMDKIVS</sequence>
<organism evidence="2 3">
    <name type="scientific">Crassostrea virginica</name>
    <name type="common">Eastern oyster</name>
    <dbReference type="NCBI Taxonomy" id="6565"/>
    <lineage>
        <taxon>Eukaryota</taxon>
        <taxon>Metazoa</taxon>
        <taxon>Spiralia</taxon>
        <taxon>Lophotrochozoa</taxon>
        <taxon>Mollusca</taxon>
        <taxon>Bivalvia</taxon>
        <taxon>Autobranchia</taxon>
        <taxon>Pteriomorphia</taxon>
        <taxon>Ostreida</taxon>
        <taxon>Ostreoidea</taxon>
        <taxon>Ostreidae</taxon>
        <taxon>Crassostrea</taxon>
    </lineage>
</organism>
<dbReference type="Proteomes" id="UP000694844">
    <property type="component" value="Chromosome 7"/>
</dbReference>
<dbReference type="RefSeq" id="XP_022291601.1">
    <property type="nucleotide sequence ID" value="XM_022435893.1"/>
</dbReference>
<reference evidence="3" key="1">
    <citation type="submission" date="2025-08" db="UniProtKB">
        <authorList>
            <consortium name="RefSeq"/>
        </authorList>
    </citation>
    <scope>IDENTIFICATION</scope>
    <source>
        <tissue evidence="3">Whole sample</tissue>
    </source>
</reference>
<dbReference type="OrthoDB" id="6054650at2759"/>
<dbReference type="AlphaFoldDB" id="A0A8B8AK86"/>
<evidence type="ECO:0000313" key="3">
    <source>
        <dbReference type="RefSeq" id="XP_022291601.1"/>
    </source>
</evidence>
<keyword evidence="2" id="KW-1185">Reference proteome</keyword>
<proteinExistence type="inferred from homology"/>
<name>A0A8B8AK86_CRAVI</name>
<dbReference type="Gene3D" id="1.10.1410.40">
    <property type="match status" value="1"/>
</dbReference>
<dbReference type="Gene3D" id="3.30.460.90">
    <property type="match status" value="1"/>
</dbReference>
<dbReference type="GeneID" id="111102938"/>
<dbReference type="PANTHER" id="PTHR10656:SF42">
    <property type="entry name" value="CYCLIC GMP-AMP SYNTHASE-LIKE PROTEIN-RELATED"/>
    <property type="match status" value="1"/>
</dbReference>
<protein>
    <submittedName>
        <fullName evidence="3">Uncharacterized protein LOC111102938</fullName>
    </submittedName>
</protein>
<comment type="similarity">
    <text evidence="1">Belongs to the mab-21 family.</text>
</comment>
<accession>A0A8B8AK86</accession>